<dbReference type="Proteomes" id="UP000002061">
    <property type="component" value="Chromosome"/>
</dbReference>
<proteinExistence type="inferred from homology"/>
<accession>D5VQZ1</accession>
<dbReference type="Gene3D" id="3.10.270.10">
    <property type="entry name" value="Urate Oxidase"/>
    <property type="match status" value="1"/>
</dbReference>
<dbReference type="NCBIfam" id="TIGR00294">
    <property type="entry name" value="GTP cyclohydrolase MptA"/>
    <property type="match status" value="1"/>
</dbReference>
<feature type="site" description="May be catalytically important" evidence="4">
    <location>
        <position position="158"/>
    </location>
</feature>
<evidence type="ECO:0000313" key="6">
    <source>
        <dbReference type="EMBL" id="ADG12994.1"/>
    </source>
</evidence>
<comment type="cofactor">
    <cofactor evidence="4">
        <name>Fe(2+)</name>
        <dbReference type="ChEBI" id="CHEBI:29033"/>
    </cofactor>
    <text evidence="4">Binds 1 Fe(2+) ion per subunit.</text>
</comment>
<comment type="subunit">
    <text evidence="4">Homodimer.</text>
</comment>
<protein>
    <recommendedName>
        <fullName evidence="4 5">GTP cyclohydrolase MptA</fullName>
        <ecNumber evidence="4 5">3.5.4.39</ecNumber>
    </recommendedName>
    <alternativeName>
        <fullName evidence="4">GTP cyclohydrolase IV</fullName>
    </alternativeName>
</protein>
<keyword evidence="2 4" id="KW-0378">Hydrolase</keyword>
<name>D5VQZ1_METIM</name>
<dbReference type="GO" id="GO:2001118">
    <property type="term" value="P:tetrahydromethanopterin biosynthetic process"/>
    <property type="evidence" value="ECO:0007669"/>
    <property type="project" value="UniProtKB-UniRule"/>
</dbReference>
<keyword evidence="7" id="KW-1185">Reference proteome</keyword>
<dbReference type="OrthoDB" id="53087at2157"/>
<evidence type="ECO:0000313" key="7">
    <source>
        <dbReference type="Proteomes" id="UP000002061"/>
    </source>
</evidence>
<dbReference type="GO" id="GO:0003934">
    <property type="term" value="F:GTP cyclohydrolase I activity"/>
    <property type="evidence" value="ECO:0007669"/>
    <property type="project" value="InterPro"/>
</dbReference>
<dbReference type="HAMAP" id="MF_01527_A">
    <property type="entry name" value="GTP_cyclohydrol_A"/>
    <property type="match status" value="1"/>
</dbReference>
<evidence type="ECO:0000256" key="5">
    <source>
        <dbReference type="NCBIfam" id="TIGR00294"/>
    </source>
</evidence>
<dbReference type="GeneID" id="9131326"/>
<keyword evidence="1 4" id="KW-0479">Metal-binding</keyword>
<evidence type="ECO:0000256" key="4">
    <source>
        <dbReference type="HAMAP-Rule" id="MF_01527"/>
    </source>
</evidence>
<gene>
    <name evidence="4" type="primary">mptA</name>
    <name evidence="6" type="ordered locus">Metin_0324</name>
</gene>
<dbReference type="InterPro" id="IPR003801">
    <property type="entry name" value="GTP_cyclohydrolase_FolE2/MptA"/>
</dbReference>
<dbReference type="Pfam" id="PF02649">
    <property type="entry name" value="GCHY-1"/>
    <property type="match status" value="1"/>
</dbReference>
<dbReference type="InterPro" id="IPR022840">
    <property type="entry name" value="GTP_cyclohydrolase_MptA"/>
</dbReference>
<organism evidence="6 7">
    <name type="scientific">Methanocaldococcus infernus (strain DSM 11812 / JCM 15783 / ME)</name>
    <dbReference type="NCBI Taxonomy" id="573063"/>
    <lineage>
        <taxon>Archaea</taxon>
        <taxon>Methanobacteriati</taxon>
        <taxon>Methanobacteriota</taxon>
        <taxon>Methanomada group</taxon>
        <taxon>Methanococci</taxon>
        <taxon>Methanococcales</taxon>
        <taxon>Methanocaldococcaceae</taxon>
        <taxon>Methanocaldococcus</taxon>
    </lineage>
</organism>
<evidence type="ECO:0000256" key="3">
    <source>
        <dbReference type="ARBA" id="ARBA00023004"/>
    </source>
</evidence>
<dbReference type="EMBL" id="CP002009">
    <property type="protein sequence ID" value="ADG12994.1"/>
    <property type="molecule type" value="Genomic_DNA"/>
</dbReference>
<dbReference type="STRING" id="573063.Metin_0324"/>
<dbReference type="PANTHER" id="PTHR36445:SF1">
    <property type="entry name" value="GTP CYCLOHYDROLASE MPTA"/>
    <property type="match status" value="1"/>
</dbReference>
<dbReference type="EC" id="3.5.4.39" evidence="4 5"/>
<comment type="catalytic activity">
    <reaction evidence="4">
        <text>GTP + H2O = 7,8-dihydroneopterin 2',3'-cyclic phosphate + formate + diphosphate + H(+)</text>
        <dbReference type="Rhea" id="RHEA:25860"/>
        <dbReference type="ChEBI" id="CHEBI:15377"/>
        <dbReference type="ChEBI" id="CHEBI:15378"/>
        <dbReference type="ChEBI" id="CHEBI:15740"/>
        <dbReference type="ChEBI" id="CHEBI:33019"/>
        <dbReference type="ChEBI" id="CHEBI:37565"/>
        <dbReference type="ChEBI" id="CHEBI:58854"/>
        <dbReference type="EC" id="3.5.4.39"/>
    </reaction>
</comment>
<dbReference type="UniPathway" id="UPA00065"/>
<dbReference type="PANTHER" id="PTHR36445">
    <property type="entry name" value="GTP CYCLOHYDROLASE MPTA"/>
    <property type="match status" value="1"/>
</dbReference>
<comment type="function">
    <text evidence="4">Converts GTP to 7,8-dihydro-D-neopterin 2',3'-cyclic phosphate, the first intermediate in the biosynthesis of coenzyme methanopterin.</text>
</comment>
<comment type="pathway">
    <text evidence="4">Cofactor biosynthesis; 5,6,7,8-tetrahydromethanopterin biosynthesis.</text>
</comment>
<dbReference type="AlphaFoldDB" id="D5VQZ1"/>
<keyword evidence="3 4" id="KW-0408">Iron</keyword>
<sequence>MRCDIQSMEPNIKIPLSRVGITNLKKLVRIKRKKKRPIILMANFSVFVNLPSNQKGIHMSRHPEVIEEIITEALEEESYSIENLCVEIVKKLLHKHEYSTEAYVEMEADYMVEELSPVSKKRSQEVHKIIGGAKGVRENNKIKIRKIIGAEVTGLTVCPCAQNLVKEECLNKLREKFSEEELKIIENSVIFASHNQRGVGKVILEVDEDVDVEVTKIIDIIKKSMSSEIFGLLKREDEKFVVISSHKNPKFVEDCVREMAKRILELNLPNNTLVQITQINEESIHRHNAFAQKISTIEELRKELNDESVSSGS</sequence>
<comment type="similarity">
    <text evidence="4">Belongs to the GTP cyclohydrolase IV family.</text>
</comment>
<evidence type="ECO:0000256" key="1">
    <source>
        <dbReference type="ARBA" id="ARBA00022723"/>
    </source>
</evidence>
<dbReference type="eggNOG" id="arCOG04301">
    <property type="taxonomic scope" value="Archaea"/>
</dbReference>
<dbReference type="GO" id="GO:0005506">
    <property type="term" value="F:iron ion binding"/>
    <property type="evidence" value="ECO:0007669"/>
    <property type="project" value="UniProtKB-UniRule"/>
</dbReference>
<dbReference type="KEGG" id="mif:Metin_0324"/>
<evidence type="ECO:0000256" key="2">
    <source>
        <dbReference type="ARBA" id="ARBA00022801"/>
    </source>
</evidence>
<dbReference type="RefSeq" id="WP_013099740.1">
    <property type="nucleotide sequence ID" value="NC_014122.1"/>
</dbReference>
<dbReference type="HOGENOM" id="CLU_062816_1_0_2"/>
<reference evidence="6" key="1">
    <citation type="submission" date="2010-04" db="EMBL/GenBank/DDBJ databases">
        <title>Complete sequence of Methanocaldococcus infernus ME.</title>
        <authorList>
            <consortium name="US DOE Joint Genome Institute"/>
            <person name="Lucas S."/>
            <person name="Copeland A."/>
            <person name="Lapidus A."/>
            <person name="Cheng J.-F."/>
            <person name="Bruce D."/>
            <person name="Goodwin L."/>
            <person name="Pitluck S."/>
            <person name="Munk A.C."/>
            <person name="Detter J.C."/>
            <person name="Han C."/>
            <person name="Tapia R."/>
            <person name="Land M."/>
            <person name="Hauser L."/>
            <person name="Kyrpides N."/>
            <person name="Mikhailova N."/>
            <person name="Sieprawska-Lupa M."/>
            <person name="Whitman W.B."/>
            <person name="Woyke T."/>
        </authorList>
    </citation>
    <scope>NUCLEOTIDE SEQUENCE [LARGE SCALE GENOMIC DNA]</scope>
    <source>
        <strain evidence="6">ME</strain>
    </source>
</reference>
<dbReference type="GO" id="GO:0044682">
    <property type="term" value="F:GTP cyclohydrolase IV activity"/>
    <property type="evidence" value="ECO:0007669"/>
    <property type="project" value="UniProtKB-UniRule"/>
</dbReference>